<dbReference type="Gene3D" id="1.10.150.240">
    <property type="entry name" value="Putative phosphatase, domain 2"/>
    <property type="match status" value="1"/>
</dbReference>
<dbReference type="EMBL" id="CP002530">
    <property type="protein sequence ID" value="ADY34800.1"/>
    <property type="molecule type" value="Genomic_DNA"/>
</dbReference>
<dbReference type="InterPro" id="IPR036412">
    <property type="entry name" value="HAD-like_sf"/>
</dbReference>
<name>F0R627_PHOSB</name>
<reference evidence="1 2" key="1">
    <citation type="journal article" date="2011" name="Stand. Genomic Sci.">
        <title>Complete genome sequence of Bacteroides salanitronis type strain (BL78).</title>
        <authorList>
            <person name="Gronow S."/>
            <person name="Held B."/>
            <person name="Lucas S."/>
            <person name="Lapidus A."/>
            <person name="Del Rio T.G."/>
            <person name="Nolan M."/>
            <person name="Tice H."/>
            <person name="Deshpande S."/>
            <person name="Cheng J.F."/>
            <person name="Pitluck S."/>
            <person name="Liolios K."/>
            <person name="Pagani I."/>
            <person name="Ivanova N."/>
            <person name="Mavromatis K."/>
            <person name="Pati A."/>
            <person name="Tapia R."/>
            <person name="Han C."/>
            <person name="Goodwin L."/>
            <person name="Chen A."/>
            <person name="Palaniappan K."/>
            <person name="Land M."/>
            <person name="Hauser L."/>
            <person name="Chang Y.J."/>
            <person name="Jeffries C.D."/>
            <person name="Brambilla E.M."/>
            <person name="Rohde M."/>
            <person name="Goker M."/>
            <person name="Detter J.C."/>
            <person name="Woyke T."/>
            <person name="Bristow J."/>
            <person name="Markowitz V."/>
            <person name="Hugenholtz P."/>
            <person name="Kyrpides N.C."/>
            <person name="Klenk H.P."/>
            <person name="Eisen J.A."/>
        </authorList>
    </citation>
    <scope>NUCLEOTIDE SEQUENCE [LARGE SCALE GENOMIC DNA]</scope>
    <source>
        <strain evidence="1 2">DSM 18170</strain>
    </source>
</reference>
<dbReference type="KEGG" id="bsa:Bacsa_0189"/>
<proteinExistence type="predicted"/>
<organism evidence="1 2">
    <name type="scientific">Phocaeicola salanitronis (strain DSM 18170 / JCM 13657 / CCUG 60908 / BL78)</name>
    <name type="common">Bacteroides salanitronis</name>
    <dbReference type="NCBI Taxonomy" id="667015"/>
    <lineage>
        <taxon>Bacteria</taxon>
        <taxon>Pseudomonadati</taxon>
        <taxon>Bacteroidota</taxon>
        <taxon>Bacteroidia</taxon>
        <taxon>Bacteroidales</taxon>
        <taxon>Bacteroidaceae</taxon>
        <taxon>Phocaeicola</taxon>
    </lineage>
</organism>
<accession>F0R627</accession>
<dbReference type="SUPFAM" id="SSF56784">
    <property type="entry name" value="HAD-like"/>
    <property type="match status" value="1"/>
</dbReference>
<dbReference type="PANTHER" id="PTHR43481:SF4">
    <property type="entry name" value="GLYCEROL-1-PHOSPHATE PHOSPHOHYDROLASE 1-RELATED"/>
    <property type="match status" value="1"/>
</dbReference>
<dbReference type="SFLD" id="SFLDS00003">
    <property type="entry name" value="Haloacid_Dehalogenase"/>
    <property type="match status" value="1"/>
</dbReference>
<dbReference type="RefSeq" id="WP_013616262.1">
    <property type="nucleotide sequence ID" value="NC_015164.1"/>
</dbReference>
<evidence type="ECO:0000313" key="1">
    <source>
        <dbReference type="EMBL" id="ADY34800.1"/>
    </source>
</evidence>
<dbReference type="Pfam" id="PF13419">
    <property type="entry name" value="HAD_2"/>
    <property type="match status" value="1"/>
</dbReference>
<dbReference type="PANTHER" id="PTHR43481">
    <property type="entry name" value="FRUCTOSE-1-PHOSPHATE PHOSPHATASE"/>
    <property type="match status" value="1"/>
</dbReference>
<dbReference type="InterPro" id="IPR023214">
    <property type="entry name" value="HAD_sf"/>
</dbReference>
<dbReference type="Proteomes" id="UP000007486">
    <property type="component" value="Chromosome"/>
</dbReference>
<dbReference type="OrthoDB" id="9797743at2"/>
<dbReference type="STRING" id="667015.Bacsa_0189"/>
<dbReference type="Gene3D" id="3.40.50.1000">
    <property type="entry name" value="HAD superfamily/HAD-like"/>
    <property type="match status" value="1"/>
</dbReference>
<dbReference type="AlphaFoldDB" id="F0R627"/>
<gene>
    <name evidence="1" type="ordered locus">Bacsa_0189</name>
</gene>
<dbReference type="InterPro" id="IPR041492">
    <property type="entry name" value="HAD_2"/>
</dbReference>
<evidence type="ECO:0000313" key="2">
    <source>
        <dbReference type="Proteomes" id="UP000007486"/>
    </source>
</evidence>
<dbReference type="NCBIfam" id="TIGR01509">
    <property type="entry name" value="HAD-SF-IA-v3"/>
    <property type="match status" value="1"/>
</dbReference>
<dbReference type="GO" id="GO:0050308">
    <property type="term" value="F:sugar-phosphatase activity"/>
    <property type="evidence" value="ECO:0007669"/>
    <property type="project" value="TreeGrafter"/>
</dbReference>
<keyword evidence="1" id="KW-0378">Hydrolase</keyword>
<dbReference type="InterPro" id="IPR006439">
    <property type="entry name" value="HAD-SF_hydro_IA"/>
</dbReference>
<dbReference type="InterPro" id="IPR023198">
    <property type="entry name" value="PGP-like_dom2"/>
</dbReference>
<keyword evidence="2" id="KW-1185">Reference proteome</keyword>
<dbReference type="eggNOG" id="COG0637">
    <property type="taxonomic scope" value="Bacteria"/>
</dbReference>
<dbReference type="InterPro" id="IPR051806">
    <property type="entry name" value="HAD-like_SPP"/>
</dbReference>
<sequence length="245" mass="27478">MFEEAIRTYLQAHRFGSLDLKAVLFDMDGVLFDSMKNHAAAWHEAMKRYNLQMSPEEAYLHEGRTGADTINIISARQRKKEATDEEIENIYETKSEIFNSLPQAERMPGAYELLQKIKGEGLTPVIVTGSGQKSLLERLNKNFPDIFRPELMVTAFDVKYGKPNPEPYLMGLQKAGVKANEAIVVENAPLGVKAGVAAGIFTVAVNTGPLPDEVLTQEGANLLFHSMMEFNNSWERFYHAVKQKP</sequence>
<dbReference type="PRINTS" id="PR00413">
    <property type="entry name" value="HADHALOGNASE"/>
</dbReference>
<dbReference type="SFLD" id="SFLDG01135">
    <property type="entry name" value="C1.5.6:_HAD__Beta-PGM__Phospha"/>
    <property type="match status" value="1"/>
</dbReference>
<dbReference type="SFLD" id="SFLDG01129">
    <property type="entry name" value="C1.5:_HAD__Beta-PGM__Phosphata"/>
    <property type="match status" value="1"/>
</dbReference>
<dbReference type="HOGENOM" id="CLU_045011_13_4_10"/>
<protein>
    <submittedName>
        <fullName evidence="1">HAD-superfamily hydrolase, subfamily IA, variant 3</fullName>
    </submittedName>
</protein>